<feature type="signal peptide" evidence="3">
    <location>
        <begin position="1"/>
        <end position="23"/>
    </location>
</feature>
<evidence type="ECO:0000256" key="2">
    <source>
        <dbReference type="SAM" id="MobiDB-lite"/>
    </source>
</evidence>
<reference evidence="6 7" key="1">
    <citation type="submission" date="2020-03" db="EMBL/GenBank/DDBJ databases">
        <title>Genomic Encyclopedia of Type Strains, Phase III (KMG-III): the genomes of soil and plant-associated and newly described type strains.</title>
        <authorList>
            <person name="Whitman W."/>
        </authorList>
    </citation>
    <scope>NUCLEOTIDE SEQUENCE [LARGE SCALE GENOMIC DNA]</scope>
    <source>
        <strain evidence="6 7">CECT 8804</strain>
    </source>
</reference>
<evidence type="ECO:0000313" key="6">
    <source>
        <dbReference type="EMBL" id="NIJ06997.1"/>
    </source>
</evidence>
<dbReference type="Pfam" id="PF13629">
    <property type="entry name" value="T2SS-T3SS_pil_N"/>
    <property type="match status" value="1"/>
</dbReference>
<evidence type="ECO:0000313" key="7">
    <source>
        <dbReference type="Proteomes" id="UP000727456"/>
    </source>
</evidence>
<dbReference type="Proteomes" id="UP000727456">
    <property type="component" value="Unassembled WGS sequence"/>
</dbReference>
<feature type="compositionally biased region" description="Pro residues" evidence="2">
    <location>
        <begin position="481"/>
        <end position="490"/>
    </location>
</feature>
<comment type="similarity">
    <text evidence="1">Belongs to the bacterial secretin family.</text>
</comment>
<dbReference type="PANTHER" id="PTHR30332:SF17">
    <property type="entry name" value="TYPE IV PILIATION SYSTEM PROTEIN DR_0774-RELATED"/>
    <property type="match status" value="1"/>
</dbReference>
<proteinExistence type="inferred from homology"/>
<feature type="chain" id="PRO_5045342413" evidence="3">
    <location>
        <begin position="24"/>
        <end position="496"/>
    </location>
</feature>
<dbReference type="PANTHER" id="PTHR30332">
    <property type="entry name" value="PROBABLE GENERAL SECRETION PATHWAY PROTEIN D"/>
    <property type="match status" value="1"/>
</dbReference>
<evidence type="ECO:0000259" key="5">
    <source>
        <dbReference type="Pfam" id="PF13629"/>
    </source>
</evidence>
<keyword evidence="7" id="KW-1185">Reference proteome</keyword>
<name>A0ABX0TN96_9SPHN</name>
<accession>A0ABX0TN96</accession>
<sequence length="496" mass="50742">MRVTINRGVLLAAAMAMPAPADAAPADKADAVAIGAADAATVLVPSDSANPTHAELPARAIALSIGTGQLIRLPRPISGMFIADDKIADVQVKSTTQVYLFAKAAGETSVFATDKSGAVVWSATVRVGNNIAGVGSILRAAMPDNDVTATPIGANVVLLTGTVLGPKDAEEAQTLAEAYLGKDATVLNHLKVATPQQVSLHVKIAEVSRSVARDIGVNITNRGHGNPIFSIGQGSPGTISTNANNTVDPASGATPGSTIYSFAQGALGTTLGLAGHAFGADILSTLNLAEQSGLVTTLAEPNLVAMSGETASFLAGGEIPIPQSQGLGAVSVQYKEYGVSLSFTPVVMSSGRISIRVRPEVSELSDAGSVKLNGFTIPSLTTRRVETTVELGSGQSFAIGGLLQNTHNNSLDKAPMLGDLPVIGALFRSNSFRKQETELVVVVTPYIVKPVDAARIALPTDGYRSPTTADRVLLGKMSDAAPPPPVPVAVPSPGLQ</sequence>
<dbReference type="InterPro" id="IPR001775">
    <property type="entry name" value="GspD/PilQ"/>
</dbReference>
<dbReference type="InterPro" id="IPR050810">
    <property type="entry name" value="Bact_Secretion_Sys_Channel"/>
</dbReference>
<evidence type="ECO:0000256" key="3">
    <source>
        <dbReference type="SAM" id="SignalP"/>
    </source>
</evidence>
<feature type="domain" description="Type II/III secretion system secretin-like" evidence="4">
    <location>
        <begin position="289"/>
        <end position="449"/>
    </location>
</feature>
<protein>
    <submittedName>
        <fullName evidence="6">Pilus assembly protein CpaC</fullName>
    </submittedName>
</protein>
<feature type="domain" description="Pilus formation protein N-terminal" evidence="5">
    <location>
        <begin position="58"/>
        <end position="127"/>
    </location>
</feature>
<evidence type="ECO:0000259" key="4">
    <source>
        <dbReference type="Pfam" id="PF00263"/>
    </source>
</evidence>
<evidence type="ECO:0000256" key="1">
    <source>
        <dbReference type="RuleBase" id="RU004003"/>
    </source>
</evidence>
<organism evidence="6 7">
    <name type="scientific">Sphingomonas vulcanisoli</name>
    <dbReference type="NCBI Taxonomy" id="1658060"/>
    <lineage>
        <taxon>Bacteria</taxon>
        <taxon>Pseudomonadati</taxon>
        <taxon>Pseudomonadota</taxon>
        <taxon>Alphaproteobacteria</taxon>
        <taxon>Sphingomonadales</taxon>
        <taxon>Sphingomonadaceae</taxon>
        <taxon>Sphingomonas</taxon>
    </lineage>
</organism>
<dbReference type="Pfam" id="PF00263">
    <property type="entry name" value="Secretin"/>
    <property type="match status" value="1"/>
</dbReference>
<feature type="region of interest" description="Disordered" evidence="2">
    <location>
        <begin position="476"/>
        <end position="496"/>
    </location>
</feature>
<dbReference type="PRINTS" id="PR00811">
    <property type="entry name" value="BCTERIALGSPD"/>
</dbReference>
<keyword evidence="3" id="KW-0732">Signal</keyword>
<dbReference type="EMBL" id="JAAOZC010000001">
    <property type="protein sequence ID" value="NIJ06997.1"/>
    <property type="molecule type" value="Genomic_DNA"/>
</dbReference>
<gene>
    <name evidence="6" type="ORF">FHS31_000579</name>
</gene>
<dbReference type="RefSeq" id="WP_243843210.1">
    <property type="nucleotide sequence ID" value="NZ_JAAOZC010000001.1"/>
</dbReference>
<comment type="caution">
    <text evidence="6">The sequence shown here is derived from an EMBL/GenBank/DDBJ whole genome shotgun (WGS) entry which is preliminary data.</text>
</comment>
<dbReference type="InterPro" id="IPR032789">
    <property type="entry name" value="T2SS-T3SS_pil_N"/>
</dbReference>
<dbReference type="InterPro" id="IPR004846">
    <property type="entry name" value="T2SS/T3SS_dom"/>
</dbReference>